<evidence type="ECO:0000259" key="1">
    <source>
        <dbReference type="Pfam" id="PF18593"/>
    </source>
</evidence>
<dbReference type="STRING" id="1458461.BN1012_Phect3103"/>
<evidence type="ECO:0000313" key="2">
    <source>
        <dbReference type="EMBL" id="CDO61315.1"/>
    </source>
</evidence>
<feature type="domain" description="CdiI immunity protein" evidence="1">
    <location>
        <begin position="18"/>
        <end position="92"/>
    </location>
</feature>
<accession>X5MNI9</accession>
<dbReference type="HOGENOM" id="CLU_2218289_0_0_5"/>
<reference evidence="2 3" key="1">
    <citation type="journal article" date="2014" name="Front. Genet.">
        <title>Genome and metabolic network of "Candidatus Phaeomarinobacter ectocarpi" Ec32, a new candidate genus of Alphaproteobacteria frequently associated with brown algae.</title>
        <authorList>
            <person name="Dittami S.M."/>
            <person name="Barbeyron T."/>
            <person name="Boyen C."/>
            <person name="Cambefort J."/>
            <person name="Collet G."/>
            <person name="Delage L."/>
            <person name="Gobet A."/>
            <person name="Groisillier A."/>
            <person name="Leblanc C."/>
            <person name="Michel G."/>
            <person name="Scornet D."/>
            <person name="Siegel A."/>
            <person name="Tapia J.E."/>
            <person name="Tonon T."/>
        </authorList>
    </citation>
    <scope>NUCLEOTIDE SEQUENCE [LARGE SCALE GENOMIC DNA]</scope>
    <source>
        <strain evidence="2 3">Ec32</strain>
    </source>
</reference>
<gene>
    <name evidence="2" type="ORF">BN1012_Phect3103</name>
</gene>
<dbReference type="InterPro" id="IPR041129">
    <property type="entry name" value="CdiI_2"/>
</dbReference>
<protein>
    <recommendedName>
        <fullName evidence="1">CdiI immunity protein domain-containing protein</fullName>
    </recommendedName>
</protein>
<dbReference type="OrthoDB" id="9975865at2"/>
<sequence>MSPSHFTGKVPEQFKQFTGFFHQDMDGGFEEAISAYVDGAPPGEALLVTQYFQAVIDLNLDDSQLKSFWFDWALAEWGPAREMQEFLQELQDMLTAAIEKKAATNE</sequence>
<dbReference type="RefSeq" id="WP_145973436.1">
    <property type="nucleotide sequence ID" value="NZ_HG966617.1"/>
</dbReference>
<organism evidence="2 3">
    <name type="scientific">Candidatus Phaeomarinibacter ectocarpi</name>
    <dbReference type="NCBI Taxonomy" id="1458461"/>
    <lineage>
        <taxon>Bacteria</taxon>
        <taxon>Pseudomonadati</taxon>
        <taxon>Pseudomonadota</taxon>
        <taxon>Alphaproteobacteria</taxon>
        <taxon>Hyphomicrobiales</taxon>
        <taxon>Parvibaculaceae</taxon>
        <taxon>Candidatus Phaeomarinibacter</taxon>
    </lineage>
</organism>
<keyword evidence="3" id="KW-1185">Reference proteome</keyword>
<name>X5MNI9_9HYPH</name>
<proteinExistence type="predicted"/>
<evidence type="ECO:0000313" key="3">
    <source>
        <dbReference type="Proteomes" id="UP000032160"/>
    </source>
</evidence>
<dbReference type="Proteomes" id="UP000032160">
    <property type="component" value="Chromosome I"/>
</dbReference>
<dbReference type="Pfam" id="PF18593">
    <property type="entry name" value="CdiI_2"/>
    <property type="match status" value="1"/>
</dbReference>
<dbReference type="AlphaFoldDB" id="X5MNI9"/>
<dbReference type="EMBL" id="HG966617">
    <property type="protein sequence ID" value="CDO61315.1"/>
    <property type="molecule type" value="Genomic_DNA"/>
</dbReference>
<dbReference type="KEGG" id="pect:BN1012_Phect3103"/>